<dbReference type="AlphaFoldDB" id="A0A229S0H1"/>
<keyword evidence="2" id="KW-1185">Reference proteome</keyword>
<sequence>MTISFAELLGPPPPDPIPVDWPGVEAWLGLRLPSSYKALVDVYGPVFVGGRLLLKAPVARDDRFDYADELAHVHKFCGAVSMDLPVDDRPRFHPKPGGLLVWGSTTFSEHLFWDTGASDDPEHWPVVVHQQRALNQGENPWFDLEMPFEEALTAIVRTGVRFPDTTLGPLAPTVERSLDYLKARSWGVPPPPEPKPAPDPRRLAAFTQGTGLDALCELVPPPEAPYLGEGSWEELFERLGTRLPTEFVALTERYGYGYFADWLHVPAPLRSDHRGLAKSVEESLYNYRDLRNDAPDYQPLAVWPEPGGFLPVLETQGGDEIGWLTLGEPDEWPVIVYPRHNDQGPPLTGLLTDLILEWLRGNFTTDGFVRLFVDEADPFETIRFEGVSPAPEQA</sequence>
<comment type="caution">
    <text evidence="1">The sequence shown here is derived from an EMBL/GenBank/DDBJ whole genome shotgun (WGS) entry which is preliminary data.</text>
</comment>
<dbReference type="Proteomes" id="UP000215563">
    <property type="component" value="Unassembled WGS sequence"/>
</dbReference>
<organism evidence="1 2">
    <name type="scientific">Amycolatopsis alba DSM 44262</name>
    <dbReference type="NCBI Taxonomy" id="1125972"/>
    <lineage>
        <taxon>Bacteria</taxon>
        <taxon>Bacillati</taxon>
        <taxon>Actinomycetota</taxon>
        <taxon>Actinomycetes</taxon>
        <taxon>Pseudonocardiales</taxon>
        <taxon>Pseudonocardiaceae</taxon>
        <taxon>Amycolatopsis</taxon>
    </lineage>
</organism>
<name>A0A229S0H1_AMYAL</name>
<gene>
    <name evidence="1" type="ORF">CFP75_09550</name>
</gene>
<reference evidence="1 2" key="1">
    <citation type="submission" date="2017-07" db="EMBL/GenBank/DDBJ databases">
        <title>Amycolatopsis alba DSM 44262 Genome sequencing and assembly.</title>
        <authorList>
            <person name="Kaur N."/>
            <person name="Mayilraj S."/>
        </authorList>
    </citation>
    <scope>NUCLEOTIDE SEQUENCE [LARGE SCALE GENOMIC DNA]</scope>
    <source>
        <strain evidence="1 2">DSM 44262</strain>
    </source>
</reference>
<dbReference type="Pfam" id="PF14568">
    <property type="entry name" value="SUKH_6"/>
    <property type="match status" value="1"/>
</dbReference>
<proteinExistence type="predicted"/>
<evidence type="ECO:0000313" key="2">
    <source>
        <dbReference type="Proteomes" id="UP000215563"/>
    </source>
</evidence>
<dbReference type="SUPFAM" id="SSF160631">
    <property type="entry name" value="SMI1/KNR4-like"/>
    <property type="match status" value="2"/>
</dbReference>
<protein>
    <submittedName>
        <fullName evidence="1">SMI1/KNR4 family protein</fullName>
    </submittedName>
</protein>
<dbReference type="EMBL" id="NMQU01000026">
    <property type="protein sequence ID" value="OXM52418.1"/>
    <property type="molecule type" value="Genomic_DNA"/>
</dbReference>
<dbReference type="InterPro" id="IPR037883">
    <property type="entry name" value="Knr4/Smi1-like_sf"/>
</dbReference>
<accession>A0A229S0H1</accession>
<evidence type="ECO:0000313" key="1">
    <source>
        <dbReference type="EMBL" id="OXM52418.1"/>
    </source>
</evidence>